<dbReference type="Proteomes" id="UP000260649">
    <property type="component" value="Unassembled WGS sequence"/>
</dbReference>
<gene>
    <name evidence="1" type="ORF">DV520_04070</name>
</gene>
<protein>
    <submittedName>
        <fullName evidence="1">Uncharacterized protein</fullName>
    </submittedName>
</protein>
<proteinExistence type="predicted"/>
<dbReference type="RefSeq" id="WP_117141866.1">
    <property type="nucleotide sequence ID" value="NZ_CAKXKJ010000001.1"/>
</dbReference>
<dbReference type="EMBL" id="QQRQ01000004">
    <property type="protein sequence ID" value="RFT07172.1"/>
    <property type="molecule type" value="Genomic_DNA"/>
</dbReference>
<dbReference type="GeneID" id="97994920"/>
<sequence>MDQKNRTILVLAIAVTVFAAVFVSLGLPALTGRAPEVVLPDVNQEAVSTEGRDFLPVEVRPDTVQSVIVSLSRPESYYRQLTVRLFWAGGSSADPVEIWADGGYVRTAITTGGSTQYRLVGEGKLRLWYAGDRAWQEVDAGDDTADLAQRIPTYEDVLELDTEQISAASYEEKNEAYCIFVEVKRSQDVLDRYWIDTDTGLLCAAETYEEDTKVYEMTETQLRAPLEDGIVFSLPDGTILHESSSVTVPEE</sequence>
<evidence type="ECO:0000313" key="2">
    <source>
        <dbReference type="Proteomes" id="UP000260649"/>
    </source>
</evidence>
<keyword evidence="2" id="KW-1185">Reference proteome</keyword>
<reference evidence="1 2" key="1">
    <citation type="submission" date="2018-07" db="EMBL/GenBank/DDBJ databases">
        <title>GABA Modulating Bacteria of the Human Gut Microbiota.</title>
        <authorList>
            <person name="Strandwitz P."/>
            <person name="Kim K.H."/>
            <person name="Terekhova D."/>
            <person name="Liu J.K."/>
            <person name="Sharma A."/>
            <person name="Levering J."/>
            <person name="Mcdonald D."/>
            <person name="Dietrich D."/>
            <person name="Ramadhar T.R."/>
            <person name="Lekbua A."/>
            <person name="Mroue N."/>
            <person name="Liston C."/>
            <person name="Stewart E.J."/>
            <person name="Dubin M.J."/>
            <person name="Zengler K."/>
            <person name="Knight R."/>
            <person name="Gilbert J.A."/>
            <person name="Clardy J."/>
            <person name="Lewis K."/>
        </authorList>
    </citation>
    <scope>NUCLEOTIDE SEQUENCE [LARGE SCALE GENOMIC DNA]</scope>
    <source>
        <strain evidence="1 2">KLE1738</strain>
    </source>
</reference>
<comment type="caution">
    <text evidence="1">The sequence shown here is derived from an EMBL/GenBank/DDBJ whole genome shotgun (WGS) entry which is preliminary data.</text>
</comment>
<organism evidence="1 2">
    <name type="scientific">Evtepia gabavorous</name>
    <dbReference type="NCBI Taxonomy" id="2211183"/>
    <lineage>
        <taxon>Bacteria</taxon>
        <taxon>Bacillati</taxon>
        <taxon>Bacillota</taxon>
        <taxon>Clostridia</taxon>
        <taxon>Eubacteriales</taxon>
        <taxon>Evtepia</taxon>
    </lineage>
</organism>
<dbReference type="AlphaFoldDB" id="A0A3E2B558"/>
<evidence type="ECO:0000313" key="1">
    <source>
        <dbReference type="EMBL" id="RFT07172.1"/>
    </source>
</evidence>
<dbReference type="OrthoDB" id="1733913at2"/>
<name>A0A3E2B558_9FIRM</name>
<accession>A0A3E2B558</accession>